<keyword evidence="2" id="KW-1185">Reference proteome</keyword>
<accession>A0A507CAS5</accession>
<dbReference type="AlphaFoldDB" id="A0A507CAS5"/>
<protein>
    <recommendedName>
        <fullName evidence="3">DUF1365-domain-containing protein</fullName>
    </recommendedName>
</protein>
<dbReference type="InterPro" id="IPR010775">
    <property type="entry name" value="DUF1365"/>
</dbReference>
<evidence type="ECO:0000313" key="1">
    <source>
        <dbReference type="EMBL" id="TPX36722.1"/>
    </source>
</evidence>
<name>A0A507CAS5_9FUNG</name>
<comment type="caution">
    <text evidence="1">The sequence shown here is derived from an EMBL/GenBank/DDBJ whole genome shotgun (WGS) entry which is preliminary data.</text>
</comment>
<dbReference type="GeneID" id="42002405"/>
<proteinExistence type="predicted"/>
<reference evidence="1 2" key="1">
    <citation type="journal article" date="2019" name="Sci. Rep.">
        <title>Comparative genomics of chytrid fungi reveal insights into the obligate biotrophic and pathogenic lifestyle of Synchytrium endobioticum.</title>
        <authorList>
            <person name="van de Vossenberg B.T.L.H."/>
            <person name="Warris S."/>
            <person name="Nguyen H.D.T."/>
            <person name="van Gent-Pelzer M.P.E."/>
            <person name="Joly D.L."/>
            <person name="van de Geest H.C."/>
            <person name="Bonants P.J.M."/>
            <person name="Smith D.S."/>
            <person name="Levesque C.A."/>
            <person name="van der Lee T.A.J."/>
        </authorList>
    </citation>
    <scope>NUCLEOTIDE SEQUENCE [LARGE SCALE GENOMIC DNA]</scope>
    <source>
        <strain evidence="1 2">JEL517</strain>
    </source>
</reference>
<dbReference type="Proteomes" id="UP000319731">
    <property type="component" value="Unassembled WGS sequence"/>
</dbReference>
<gene>
    <name evidence="1" type="ORF">SmJEL517_g01180</name>
</gene>
<evidence type="ECO:0008006" key="3">
    <source>
        <dbReference type="Google" id="ProtNLM"/>
    </source>
</evidence>
<dbReference type="OrthoDB" id="3340520at2759"/>
<dbReference type="Pfam" id="PF07103">
    <property type="entry name" value="DUF1365"/>
    <property type="match status" value="1"/>
</dbReference>
<organism evidence="1 2">
    <name type="scientific">Synchytrium microbalum</name>
    <dbReference type="NCBI Taxonomy" id="1806994"/>
    <lineage>
        <taxon>Eukaryota</taxon>
        <taxon>Fungi</taxon>
        <taxon>Fungi incertae sedis</taxon>
        <taxon>Chytridiomycota</taxon>
        <taxon>Chytridiomycota incertae sedis</taxon>
        <taxon>Chytridiomycetes</taxon>
        <taxon>Synchytriales</taxon>
        <taxon>Synchytriaceae</taxon>
        <taxon>Synchytrium</taxon>
    </lineage>
</organism>
<dbReference type="PANTHER" id="PTHR33973:SF4">
    <property type="entry name" value="OS07G0153300 PROTEIN"/>
    <property type="match status" value="1"/>
</dbReference>
<dbReference type="STRING" id="1806994.A0A507CAS5"/>
<evidence type="ECO:0000313" key="2">
    <source>
        <dbReference type="Proteomes" id="UP000319731"/>
    </source>
</evidence>
<dbReference type="EMBL" id="QEAO01000004">
    <property type="protein sequence ID" value="TPX36722.1"/>
    <property type="molecule type" value="Genomic_DNA"/>
</dbReference>
<dbReference type="RefSeq" id="XP_031026936.1">
    <property type="nucleotide sequence ID" value="XM_031167108.1"/>
</dbReference>
<sequence length="563" mass="63434">MLASTALQAIASGTLLYFLSTYVLRKFLPKPASSPSSSPHRIYVAKTTHARIRPVGHAFSYPVLYIAVDLDHCNELPWGWVSYNAFGLFSIWDADFLVDDESGGRILRVEESVKWDTSKARSASVKQKLMSCLDDMGVDIKSVGKTVLVTTPRLLGYSFNPLNVYYCYHVDQPNTLLCAVLEVNNTFSERHVYLCDDRNKMEKTRAGYTSSHSITRSFHVSPFNNRSGNYEAHIAPLHENQFDVLLNLVKYENEDAKHLTARVFGTDVFGLSAYSVLYSWIHVGMLTVFLTVPRIMWQAWKLAYVRGLSVYGKPHPLSPTSKSSKTIIRQVPTTFECYAIERVFRHIESLDLHTAIRFHFPDSQNTVIELSGRDSKPPIDITINAFGFFSAIVLSGDIGRALATCYVTGDYVVSDLRAFLSLLKSPIPHDINQPEALVTKTRRYLSQHTIPDTTFSSLGTLDYNMTYHDAYTIISELVLERLTSYWFDGTASFTWNPFRLHERMRVYAQDVKTGVLKEVCEVDEVMPGRNERSRFLELYRAAAGAGVVRDLSVGGVCESAAAI</sequence>
<dbReference type="PANTHER" id="PTHR33973">
    <property type="entry name" value="OS07G0153300 PROTEIN"/>
    <property type="match status" value="1"/>
</dbReference>